<evidence type="ECO:0000259" key="1">
    <source>
        <dbReference type="Pfam" id="PF12728"/>
    </source>
</evidence>
<dbReference type="InterPro" id="IPR041657">
    <property type="entry name" value="HTH_17"/>
</dbReference>
<proteinExistence type="predicted"/>
<dbReference type="KEGG" id="bav:BAV1607"/>
<dbReference type="RefSeq" id="WP_012417278.1">
    <property type="nucleotide sequence ID" value="NC_010645.1"/>
</dbReference>
<dbReference type="Proteomes" id="UP000001977">
    <property type="component" value="Chromosome"/>
</dbReference>
<dbReference type="AlphaFoldDB" id="Q2L1N8"/>
<dbReference type="NCBIfam" id="TIGR01764">
    <property type="entry name" value="excise"/>
    <property type="match status" value="1"/>
</dbReference>
<accession>Q2L1N8</accession>
<sequence length="138" mass="15025">MTREIISVEQAAQRLAVHPKTLLRYIREKRLKATRIGKSYRIAGDDLDTFLGKTPGPATPRVTSIVDLPGCTAEYAQALTQSLHARLAARAPGDDPVRVDSAWDPVRGELKLIVQASLADTAALLSGIQHLIYDRAPS</sequence>
<dbReference type="GeneID" id="92935331"/>
<dbReference type="Pfam" id="PF12728">
    <property type="entry name" value="HTH_17"/>
    <property type="match status" value="1"/>
</dbReference>
<organism evidence="2 3">
    <name type="scientific">Bordetella avium (strain 197N)</name>
    <dbReference type="NCBI Taxonomy" id="360910"/>
    <lineage>
        <taxon>Bacteria</taxon>
        <taxon>Pseudomonadati</taxon>
        <taxon>Pseudomonadota</taxon>
        <taxon>Betaproteobacteria</taxon>
        <taxon>Burkholderiales</taxon>
        <taxon>Alcaligenaceae</taxon>
        <taxon>Bordetella</taxon>
    </lineage>
</organism>
<feature type="domain" description="Helix-turn-helix" evidence="1">
    <location>
        <begin position="7"/>
        <end position="51"/>
    </location>
</feature>
<dbReference type="InterPro" id="IPR010093">
    <property type="entry name" value="SinI_DNA-bd"/>
</dbReference>
<dbReference type="eggNOG" id="COG0789">
    <property type="taxonomic scope" value="Bacteria"/>
</dbReference>
<reference evidence="2 3" key="1">
    <citation type="journal article" date="2006" name="J. Bacteriol.">
        <title>Comparison of the genome sequence of the poultry pathogen Bordetella avium with those of B. bronchiseptica, B. pertussis, and B. parapertussis reveals extensive diversity in surface structures associated with host interaction.</title>
        <authorList>
            <person name="Sebaihia M."/>
            <person name="Preston A."/>
            <person name="Maskell D.J."/>
            <person name="Kuzmiak H."/>
            <person name="Connell T.D."/>
            <person name="King N.D."/>
            <person name="Orndorff P.E."/>
            <person name="Miyamoto D.M."/>
            <person name="Thomson N.R."/>
            <person name="Harris D."/>
            <person name="Goble A."/>
            <person name="Lord A."/>
            <person name="Murphy L."/>
            <person name="Quail M.A."/>
            <person name="Rutter S."/>
            <person name="Squares R."/>
            <person name="Squares S."/>
            <person name="Woodward J."/>
            <person name="Parkhill J."/>
            <person name="Temple L.M."/>
        </authorList>
    </citation>
    <scope>NUCLEOTIDE SEQUENCE [LARGE SCALE GENOMIC DNA]</scope>
    <source>
        <strain evidence="2 3">197N</strain>
    </source>
</reference>
<evidence type="ECO:0000313" key="2">
    <source>
        <dbReference type="EMBL" id="CAJ49216.1"/>
    </source>
</evidence>
<dbReference type="STRING" id="360910.BAV1607"/>
<dbReference type="OrthoDB" id="9800023at2"/>
<dbReference type="EMBL" id="AM167904">
    <property type="protein sequence ID" value="CAJ49216.1"/>
    <property type="molecule type" value="Genomic_DNA"/>
</dbReference>
<name>Q2L1N8_BORA1</name>
<protein>
    <submittedName>
        <fullName evidence="2">Phage excisionase</fullName>
    </submittedName>
</protein>
<keyword evidence="3" id="KW-1185">Reference proteome</keyword>
<gene>
    <name evidence="2" type="ordered locus">BAV1607</name>
</gene>
<evidence type="ECO:0000313" key="3">
    <source>
        <dbReference type="Proteomes" id="UP000001977"/>
    </source>
</evidence>
<dbReference type="GO" id="GO:0003677">
    <property type="term" value="F:DNA binding"/>
    <property type="evidence" value="ECO:0007669"/>
    <property type="project" value="InterPro"/>
</dbReference>
<dbReference type="HOGENOM" id="CLU_136649_0_0_4"/>